<keyword evidence="1" id="KW-0677">Repeat</keyword>
<dbReference type="InterPro" id="IPR001579">
    <property type="entry name" value="Glyco_hydro_18_chit_AS"/>
</dbReference>
<feature type="domain" description="GH18" evidence="9">
    <location>
        <begin position="33"/>
        <end position="355"/>
    </location>
</feature>
<dbReference type="PANTHER" id="PTHR46066">
    <property type="entry name" value="CHITINASE DOMAIN-CONTAINING PROTEIN 1 FAMILY MEMBER"/>
    <property type="match status" value="1"/>
</dbReference>
<protein>
    <submittedName>
        <fullName evidence="10">Spore germination protein YaaH</fullName>
    </submittedName>
</protein>
<evidence type="ECO:0000256" key="2">
    <source>
        <dbReference type="ARBA" id="ARBA00022801"/>
    </source>
</evidence>
<dbReference type="AlphaFoldDB" id="A0A1M5X3T9"/>
<feature type="region of interest" description="Disordered" evidence="6">
    <location>
        <begin position="541"/>
        <end position="562"/>
    </location>
</feature>
<keyword evidence="2 4" id="KW-0378">Hydrolase</keyword>
<dbReference type="PROSITE" id="PS51910">
    <property type="entry name" value="GH18_2"/>
    <property type="match status" value="1"/>
</dbReference>
<dbReference type="Proteomes" id="UP000183995">
    <property type="component" value="Unassembled WGS sequence"/>
</dbReference>
<feature type="domain" description="SLH" evidence="8">
    <location>
        <begin position="413"/>
        <end position="476"/>
    </location>
</feature>
<feature type="domain" description="SLH" evidence="8">
    <location>
        <begin position="477"/>
        <end position="538"/>
    </location>
</feature>
<keyword evidence="7" id="KW-0732">Signal</keyword>
<dbReference type="GO" id="GO:0004553">
    <property type="term" value="F:hydrolase activity, hydrolyzing O-glycosyl compounds"/>
    <property type="evidence" value="ECO:0007669"/>
    <property type="project" value="InterPro"/>
</dbReference>
<dbReference type="SUPFAM" id="SSF51445">
    <property type="entry name" value="(Trans)glycosidases"/>
    <property type="match status" value="1"/>
</dbReference>
<evidence type="ECO:0000256" key="6">
    <source>
        <dbReference type="SAM" id="MobiDB-lite"/>
    </source>
</evidence>
<evidence type="ECO:0000256" key="4">
    <source>
        <dbReference type="RuleBase" id="RU000489"/>
    </source>
</evidence>
<dbReference type="SMART" id="SM00636">
    <property type="entry name" value="Glyco_18"/>
    <property type="match status" value="1"/>
</dbReference>
<proteinExistence type="inferred from homology"/>
<feature type="domain" description="SLH" evidence="8">
    <location>
        <begin position="353"/>
        <end position="412"/>
    </location>
</feature>
<feature type="chain" id="PRO_5038806782" evidence="7">
    <location>
        <begin position="25"/>
        <end position="562"/>
    </location>
</feature>
<dbReference type="Pfam" id="PF00395">
    <property type="entry name" value="SLH"/>
    <property type="match status" value="3"/>
</dbReference>
<gene>
    <name evidence="10" type="ORF">SAMN02745823_01581</name>
</gene>
<dbReference type="InterPro" id="IPR029070">
    <property type="entry name" value="Chitinase_insertion_sf"/>
</dbReference>
<evidence type="ECO:0000256" key="3">
    <source>
        <dbReference type="ARBA" id="ARBA00023295"/>
    </source>
</evidence>
<evidence type="ECO:0000259" key="8">
    <source>
        <dbReference type="PROSITE" id="PS51272"/>
    </source>
</evidence>
<sequence>MKKAKKIGILVVCLAVLLTTALSAAGQAAEYRFNMSYIFFSNTSNYTAMVDNAQNSLSEVAPNYFALTKDGNLTLTSSVSATFVSDMHSRGITVVPYLSNDWSRAVGKVALSNREKLAQSLVEAVRRYDLDGVNIDIENVTVNERAAYVDFVKTLRELLEPGKTIAVSVAANPWGASAGWQGSYDYAGLGEYCDYLMVMGYDEHYYGGPAGPVSSYSFLDKSLSYAVSVVPKEKVVLGLPFYGRIWSNRGGFPNGYGLTNPQIAKLVKNYGGAVSFDTASQSTKAVITVGPRGVKPIVGGQALAAGTYTIWYESEQSIKAKLALVNKYDIKGTGSWALGQESDNTWSYYKLWLNDCTFTDVEGSWAKDYILNAYLNNWVTGYSADNFSPDAPLTRSQAAVILVRRLGLTPETDPAYRFDDCAGSWAQAYIETARKYQIVTGVGDNLFDPDRPVTRQELAVMINNILTYQNTNSINIFTDVTPLTSPWAYNAIQALSAGGVISGYPDGTYRPDSDVTRAEMTVFISHMSVTVPVTAPVISPAASPGAAGDRPDITPASGPMTS</sequence>
<dbReference type="Pfam" id="PF00704">
    <property type="entry name" value="Glyco_hydro_18"/>
    <property type="match status" value="1"/>
</dbReference>
<organism evidence="10 11">
    <name type="scientific">Sporobacter termitidis DSM 10068</name>
    <dbReference type="NCBI Taxonomy" id="1123282"/>
    <lineage>
        <taxon>Bacteria</taxon>
        <taxon>Bacillati</taxon>
        <taxon>Bacillota</taxon>
        <taxon>Clostridia</taxon>
        <taxon>Eubacteriales</taxon>
        <taxon>Oscillospiraceae</taxon>
        <taxon>Sporobacter</taxon>
    </lineage>
</organism>
<dbReference type="GO" id="GO:0008061">
    <property type="term" value="F:chitin binding"/>
    <property type="evidence" value="ECO:0007669"/>
    <property type="project" value="InterPro"/>
</dbReference>
<dbReference type="Gene3D" id="3.10.50.10">
    <property type="match status" value="1"/>
</dbReference>
<dbReference type="InterPro" id="IPR017853">
    <property type="entry name" value="GH"/>
</dbReference>
<dbReference type="RefSeq" id="WP_073077443.1">
    <property type="nucleotide sequence ID" value="NZ_FQXV01000004.1"/>
</dbReference>
<dbReference type="InterPro" id="IPR001223">
    <property type="entry name" value="Glyco_hydro18_cat"/>
</dbReference>
<dbReference type="InterPro" id="IPR011583">
    <property type="entry name" value="Chitinase_II/V-like_cat"/>
</dbReference>
<comment type="similarity">
    <text evidence="5">Belongs to the glycosyl hydrolase 18 family.</text>
</comment>
<evidence type="ECO:0000313" key="10">
    <source>
        <dbReference type="EMBL" id="SHH94479.1"/>
    </source>
</evidence>
<dbReference type="GO" id="GO:0005975">
    <property type="term" value="P:carbohydrate metabolic process"/>
    <property type="evidence" value="ECO:0007669"/>
    <property type="project" value="InterPro"/>
</dbReference>
<dbReference type="OrthoDB" id="9769314at2"/>
<reference evidence="10 11" key="1">
    <citation type="submission" date="2016-11" db="EMBL/GenBank/DDBJ databases">
        <authorList>
            <person name="Jaros S."/>
            <person name="Januszkiewicz K."/>
            <person name="Wedrychowicz H."/>
        </authorList>
    </citation>
    <scope>NUCLEOTIDE SEQUENCE [LARGE SCALE GENOMIC DNA]</scope>
    <source>
        <strain evidence="10 11">DSM 10068</strain>
    </source>
</reference>
<accession>A0A1M5X3T9</accession>
<evidence type="ECO:0000256" key="1">
    <source>
        <dbReference type="ARBA" id="ARBA00022737"/>
    </source>
</evidence>
<keyword evidence="3 4" id="KW-0326">Glycosidase</keyword>
<dbReference type="PROSITE" id="PS51272">
    <property type="entry name" value="SLH"/>
    <property type="match status" value="3"/>
</dbReference>
<dbReference type="PROSITE" id="PS01095">
    <property type="entry name" value="GH18_1"/>
    <property type="match status" value="1"/>
</dbReference>
<evidence type="ECO:0000313" key="11">
    <source>
        <dbReference type="Proteomes" id="UP000183995"/>
    </source>
</evidence>
<dbReference type="PANTHER" id="PTHR46066:SF2">
    <property type="entry name" value="CHITINASE DOMAIN-CONTAINING PROTEIN 1"/>
    <property type="match status" value="1"/>
</dbReference>
<name>A0A1M5X3T9_9FIRM</name>
<dbReference type="EMBL" id="FQXV01000004">
    <property type="protein sequence ID" value="SHH94479.1"/>
    <property type="molecule type" value="Genomic_DNA"/>
</dbReference>
<dbReference type="STRING" id="1123282.SAMN02745823_01581"/>
<feature type="signal peptide" evidence="7">
    <location>
        <begin position="1"/>
        <end position="24"/>
    </location>
</feature>
<dbReference type="InterPro" id="IPR001119">
    <property type="entry name" value="SLH_dom"/>
</dbReference>
<dbReference type="Gene3D" id="3.20.20.80">
    <property type="entry name" value="Glycosidases"/>
    <property type="match status" value="1"/>
</dbReference>
<evidence type="ECO:0000256" key="7">
    <source>
        <dbReference type="SAM" id="SignalP"/>
    </source>
</evidence>
<evidence type="ECO:0000256" key="5">
    <source>
        <dbReference type="RuleBase" id="RU004453"/>
    </source>
</evidence>
<keyword evidence="11" id="KW-1185">Reference proteome</keyword>
<evidence type="ECO:0000259" key="9">
    <source>
        <dbReference type="PROSITE" id="PS51910"/>
    </source>
</evidence>